<dbReference type="PANTHER" id="PTHR45528:SF1">
    <property type="entry name" value="SENSOR HISTIDINE KINASE CPXA"/>
    <property type="match status" value="1"/>
</dbReference>
<comment type="catalytic activity">
    <reaction evidence="1">
        <text>ATP + protein L-histidine = ADP + protein N-phospho-L-histidine.</text>
        <dbReference type="EC" id="2.7.13.3"/>
    </reaction>
</comment>
<evidence type="ECO:0000259" key="16">
    <source>
        <dbReference type="PROSITE" id="PS50885"/>
    </source>
</evidence>
<evidence type="ECO:0000256" key="14">
    <source>
        <dbReference type="SAM" id="Phobius"/>
    </source>
</evidence>
<evidence type="ECO:0000313" key="20">
    <source>
        <dbReference type="Proteomes" id="UP001299608"/>
    </source>
</evidence>
<dbReference type="CDD" id="cd00075">
    <property type="entry name" value="HATPase"/>
    <property type="match status" value="1"/>
</dbReference>
<evidence type="ECO:0000313" key="19">
    <source>
        <dbReference type="Proteomes" id="UP000669239"/>
    </source>
</evidence>
<evidence type="ECO:0000256" key="13">
    <source>
        <dbReference type="ARBA" id="ARBA00023136"/>
    </source>
</evidence>
<dbReference type="InterPro" id="IPR036097">
    <property type="entry name" value="HisK_dim/P_sf"/>
</dbReference>
<dbReference type="RefSeq" id="WP_165641315.1">
    <property type="nucleotide sequence ID" value="NZ_JAAITT010000005.1"/>
</dbReference>
<dbReference type="Proteomes" id="UP000669239">
    <property type="component" value="Unassembled WGS sequence"/>
</dbReference>
<evidence type="ECO:0000259" key="15">
    <source>
        <dbReference type="PROSITE" id="PS50109"/>
    </source>
</evidence>
<dbReference type="Pfam" id="PF00672">
    <property type="entry name" value="HAMP"/>
    <property type="match status" value="1"/>
</dbReference>
<dbReference type="PRINTS" id="PR00344">
    <property type="entry name" value="BCTRLSENSOR"/>
</dbReference>
<dbReference type="CDD" id="cd00082">
    <property type="entry name" value="HisKA"/>
    <property type="match status" value="1"/>
</dbReference>
<evidence type="ECO:0000256" key="8">
    <source>
        <dbReference type="ARBA" id="ARBA00022741"/>
    </source>
</evidence>
<evidence type="ECO:0000256" key="11">
    <source>
        <dbReference type="ARBA" id="ARBA00022989"/>
    </source>
</evidence>
<organism evidence="17 20">
    <name type="scientific">Enterocloster aldenensis</name>
    <dbReference type="NCBI Taxonomy" id="358742"/>
    <lineage>
        <taxon>Bacteria</taxon>
        <taxon>Bacillati</taxon>
        <taxon>Bacillota</taxon>
        <taxon>Clostridia</taxon>
        <taxon>Lachnospirales</taxon>
        <taxon>Lachnospiraceae</taxon>
        <taxon>Enterocloster</taxon>
    </lineage>
</organism>
<feature type="transmembrane region" description="Helical" evidence="14">
    <location>
        <begin position="21"/>
        <end position="43"/>
    </location>
</feature>
<evidence type="ECO:0000256" key="6">
    <source>
        <dbReference type="ARBA" id="ARBA00022679"/>
    </source>
</evidence>
<dbReference type="PANTHER" id="PTHR45528">
    <property type="entry name" value="SENSOR HISTIDINE KINASE CPXA"/>
    <property type="match status" value="1"/>
</dbReference>
<proteinExistence type="predicted"/>
<evidence type="ECO:0000256" key="5">
    <source>
        <dbReference type="ARBA" id="ARBA00022553"/>
    </source>
</evidence>
<dbReference type="InterPro" id="IPR036890">
    <property type="entry name" value="HATPase_C_sf"/>
</dbReference>
<keyword evidence="11 14" id="KW-1133">Transmembrane helix</keyword>
<comment type="subcellular location">
    <subcellularLocation>
        <location evidence="2">Cell membrane</location>
        <topology evidence="2">Multi-pass membrane protein</topology>
    </subcellularLocation>
</comment>
<evidence type="ECO:0000256" key="7">
    <source>
        <dbReference type="ARBA" id="ARBA00022692"/>
    </source>
</evidence>
<comment type="caution">
    <text evidence="17">The sequence shown here is derived from an EMBL/GenBank/DDBJ whole genome shotgun (WGS) entry which is preliminary data.</text>
</comment>
<dbReference type="SUPFAM" id="SSF158472">
    <property type="entry name" value="HAMP domain-like"/>
    <property type="match status" value="1"/>
</dbReference>
<evidence type="ECO:0000313" key="17">
    <source>
        <dbReference type="EMBL" id="MCG4746506.1"/>
    </source>
</evidence>
<gene>
    <name evidence="18" type="ORF">G5B36_04745</name>
    <name evidence="17" type="ORF">L0N08_13880</name>
</gene>
<name>A0AAW5C1S9_9FIRM</name>
<dbReference type="PROSITE" id="PS50109">
    <property type="entry name" value="HIS_KIN"/>
    <property type="match status" value="1"/>
</dbReference>
<evidence type="ECO:0000256" key="2">
    <source>
        <dbReference type="ARBA" id="ARBA00004651"/>
    </source>
</evidence>
<sequence length="465" mass="52153">MKRISAGPRKARTGMSVKLKITLWFTAFMTIISAICLILILTIDSQVARNQAYRLLSDTVRGNVDKVRLAHNRQLALDDDFSFYKNGVYILLYNKNKALLSGQAPPYFPVDAELENGVTKAVSGSEDGFYVSDLWIPWGWEDGVWIRGAIQRHNSSQEAGSILFMFFLILPFIILSASLGGYLIVRRALEPIEQIAKTAGSITEGRDLTRRIGLSRGSDEALRLAGSFDHMFERLEHSFETEKQFASDASHELRTPTAVILAQCSYIRKYAGTEEEYLEGVAVIERQAQKMSLLINRLLDMTRLEFGTRKLAKEDTDVSLLVETLCEEQDTGARGISLERDIKKQLHAQADAHLLSRAVMNLLENARKYGHDNGHIRVKLYDNGDNLILEVEDDGIGIAPEHQDKIWRRFYQVNSSRQAGSGLGLGLSMVRQIVRLHDGDIRVNSRPDAGSCFTVILPKGEKPVL</sequence>
<dbReference type="FunFam" id="3.30.565.10:FF:000006">
    <property type="entry name" value="Sensor histidine kinase WalK"/>
    <property type="match status" value="1"/>
</dbReference>
<dbReference type="InterPro" id="IPR003661">
    <property type="entry name" value="HisK_dim/P_dom"/>
</dbReference>
<keyword evidence="7 14" id="KW-0812">Transmembrane</keyword>
<dbReference type="SMART" id="SM00304">
    <property type="entry name" value="HAMP"/>
    <property type="match status" value="1"/>
</dbReference>
<keyword evidence="8" id="KW-0547">Nucleotide-binding</keyword>
<dbReference type="SUPFAM" id="SSF55874">
    <property type="entry name" value="ATPase domain of HSP90 chaperone/DNA topoisomerase II/histidine kinase"/>
    <property type="match status" value="1"/>
</dbReference>
<dbReference type="EMBL" id="JAAITT010000005">
    <property type="protein sequence ID" value="NSJ48005.1"/>
    <property type="molecule type" value="Genomic_DNA"/>
</dbReference>
<keyword evidence="19" id="KW-1185">Reference proteome</keyword>
<dbReference type="GO" id="GO:0005524">
    <property type="term" value="F:ATP binding"/>
    <property type="evidence" value="ECO:0007669"/>
    <property type="project" value="UniProtKB-KW"/>
</dbReference>
<dbReference type="Gene3D" id="3.30.565.10">
    <property type="entry name" value="Histidine kinase-like ATPase, C-terminal domain"/>
    <property type="match status" value="1"/>
</dbReference>
<dbReference type="PROSITE" id="PS50885">
    <property type="entry name" value="HAMP"/>
    <property type="match status" value="1"/>
</dbReference>
<dbReference type="Proteomes" id="UP001299608">
    <property type="component" value="Unassembled WGS sequence"/>
</dbReference>
<evidence type="ECO:0000313" key="18">
    <source>
        <dbReference type="EMBL" id="NSJ48005.1"/>
    </source>
</evidence>
<keyword evidence="9 17" id="KW-0418">Kinase</keyword>
<keyword evidence="5" id="KW-0597">Phosphoprotein</keyword>
<dbReference type="SUPFAM" id="SSF47384">
    <property type="entry name" value="Homodimeric domain of signal transducing histidine kinase"/>
    <property type="match status" value="1"/>
</dbReference>
<dbReference type="EMBL" id="JAKNGE010000016">
    <property type="protein sequence ID" value="MCG4746506.1"/>
    <property type="molecule type" value="Genomic_DNA"/>
</dbReference>
<dbReference type="Gene3D" id="6.10.340.10">
    <property type="match status" value="1"/>
</dbReference>
<evidence type="ECO:0000256" key="10">
    <source>
        <dbReference type="ARBA" id="ARBA00022840"/>
    </source>
</evidence>
<dbReference type="Gene3D" id="1.10.287.130">
    <property type="match status" value="1"/>
</dbReference>
<reference evidence="18" key="2">
    <citation type="submission" date="2020-02" db="EMBL/GenBank/DDBJ databases">
        <authorList>
            <person name="Littmann E."/>
            <person name="Sorbara M."/>
        </authorList>
    </citation>
    <scope>NUCLEOTIDE SEQUENCE</scope>
    <source>
        <strain evidence="18">MSK.1.17</strain>
    </source>
</reference>
<dbReference type="SMART" id="SM00387">
    <property type="entry name" value="HATPase_c"/>
    <property type="match status" value="1"/>
</dbReference>
<dbReference type="GO" id="GO:0000155">
    <property type="term" value="F:phosphorelay sensor kinase activity"/>
    <property type="evidence" value="ECO:0007669"/>
    <property type="project" value="InterPro"/>
</dbReference>
<dbReference type="GO" id="GO:0005886">
    <property type="term" value="C:plasma membrane"/>
    <property type="evidence" value="ECO:0007669"/>
    <property type="project" value="UniProtKB-SubCell"/>
</dbReference>
<dbReference type="InterPro" id="IPR004358">
    <property type="entry name" value="Sig_transdc_His_kin-like_C"/>
</dbReference>
<dbReference type="CDD" id="cd06225">
    <property type="entry name" value="HAMP"/>
    <property type="match status" value="1"/>
</dbReference>
<dbReference type="EC" id="2.7.13.3" evidence="3"/>
<dbReference type="Pfam" id="PF00512">
    <property type="entry name" value="HisKA"/>
    <property type="match status" value="1"/>
</dbReference>
<keyword evidence="12" id="KW-0902">Two-component regulatory system</keyword>
<accession>A0AAW5C1S9</accession>
<dbReference type="SMART" id="SM00388">
    <property type="entry name" value="HisKA"/>
    <property type="match status" value="1"/>
</dbReference>
<evidence type="ECO:0000256" key="4">
    <source>
        <dbReference type="ARBA" id="ARBA00022475"/>
    </source>
</evidence>
<dbReference type="Pfam" id="PF02518">
    <property type="entry name" value="HATPase_c"/>
    <property type="match status" value="1"/>
</dbReference>
<reference evidence="18 19" key="1">
    <citation type="journal article" date="2020" name="Cell Host Microbe">
        <title>Functional and Genomic Variation between Human-Derived Isolates of Lachnospiraceae Reveals Inter- and Intra-Species Diversity.</title>
        <authorList>
            <person name="Sorbara M.T."/>
            <person name="Littmann E.R."/>
            <person name="Fontana E."/>
            <person name="Moody T.U."/>
            <person name="Kohout C.E."/>
            <person name="Gjonbalaj M."/>
            <person name="Eaton V."/>
            <person name="Seok R."/>
            <person name="Leiner I.M."/>
            <person name="Pamer E.G."/>
        </authorList>
    </citation>
    <scope>NUCLEOTIDE SEQUENCE [LARGE SCALE GENOMIC DNA]</scope>
    <source>
        <strain evidence="18 19">MSK.1.17</strain>
    </source>
</reference>
<dbReference type="InterPro" id="IPR003660">
    <property type="entry name" value="HAMP_dom"/>
</dbReference>
<evidence type="ECO:0000256" key="12">
    <source>
        <dbReference type="ARBA" id="ARBA00023012"/>
    </source>
</evidence>
<evidence type="ECO:0000256" key="1">
    <source>
        <dbReference type="ARBA" id="ARBA00000085"/>
    </source>
</evidence>
<dbReference type="AlphaFoldDB" id="A0AAW5C1S9"/>
<keyword evidence="4" id="KW-1003">Cell membrane</keyword>
<keyword evidence="13 14" id="KW-0472">Membrane</keyword>
<reference evidence="17" key="3">
    <citation type="submission" date="2022-01" db="EMBL/GenBank/DDBJ databases">
        <title>Collection of gut derived symbiotic bacterial strains cultured from healthy donors.</title>
        <authorList>
            <person name="Lin H."/>
            <person name="Kohout C."/>
            <person name="Waligurski E."/>
            <person name="Pamer E.G."/>
        </authorList>
    </citation>
    <scope>NUCLEOTIDE SEQUENCE</scope>
    <source>
        <strain evidence="17">DFI.6.55</strain>
    </source>
</reference>
<evidence type="ECO:0000256" key="3">
    <source>
        <dbReference type="ARBA" id="ARBA00012438"/>
    </source>
</evidence>
<dbReference type="InterPro" id="IPR005467">
    <property type="entry name" value="His_kinase_dom"/>
</dbReference>
<protein>
    <recommendedName>
        <fullName evidence="3">histidine kinase</fullName>
        <ecNumber evidence="3">2.7.13.3</ecNumber>
    </recommendedName>
</protein>
<keyword evidence="6" id="KW-0808">Transferase</keyword>
<evidence type="ECO:0000256" key="9">
    <source>
        <dbReference type="ARBA" id="ARBA00022777"/>
    </source>
</evidence>
<feature type="transmembrane region" description="Helical" evidence="14">
    <location>
        <begin position="162"/>
        <end position="185"/>
    </location>
</feature>
<dbReference type="InterPro" id="IPR003594">
    <property type="entry name" value="HATPase_dom"/>
</dbReference>
<keyword evidence="10" id="KW-0067">ATP-binding</keyword>
<dbReference type="InterPro" id="IPR050398">
    <property type="entry name" value="HssS/ArlS-like"/>
</dbReference>
<feature type="domain" description="HAMP" evidence="16">
    <location>
        <begin position="186"/>
        <end position="240"/>
    </location>
</feature>
<feature type="domain" description="Histidine kinase" evidence="15">
    <location>
        <begin position="248"/>
        <end position="461"/>
    </location>
</feature>